<proteinExistence type="predicted"/>
<dbReference type="EMBL" id="PCXU01000018">
    <property type="protein sequence ID" value="PIR43577.1"/>
    <property type="molecule type" value="Genomic_DNA"/>
</dbReference>
<protein>
    <submittedName>
        <fullName evidence="1">Uncharacterized protein</fullName>
    </submittedName>
</protein>
<accession>A0A2H0RAS1</accession>
<comment type="caution">
    <text evidence="1">The sequence shown here is derived from an EMBL/GenBank/DDBJ whole genome shotgun (WGS) entry which is preliminary data.</text>
</comment>
<evidence type="ECO:0000313" key="1">
    <source>
        <dbReference type="EMBL" id="PIR43577.1"/>
    </source>
</evidence>
<evidence type="ECO:0000313" key="2">
    <source>
        <dbReference type="Proteomes" id="UP000230214"/>
    </source>
</evidence>
<name>A0A2H0RAS1_UNCKA</name>
<organism evidence="1 2">
    <name type="scientific">candidate division WWE3 bacterium CG10_big_fil_rev_8_21_14_0_10_32_10</name>
    <dbReference type="NCBI Taxonomy" id="1975090"/>
    <lineage>
        <taxon>Bacteria</taxon>
        <taxon>Katanobacteria</taxon>
    </lineage>
</organism>
<sequence length="103" mass="11821">MENKIPSYLNQEILEDSLKESCLDKEVEHGESPEQLWGALKGVTNKLINGEQIIGSDRNPNTFTRQEFHDTFKFLEDLVYTGNATSGEIERYNKMLDILTKGR</sequence>
<gene>
    <name evidence="1" type="ORF">COV24_02010</name>
</gene>
<dbReference type="Proteomes" id="UP000230214">
    <property type="component" value="Unassembled WGS sequence"/>
</dbReference>
<dbReference type="AlphaFoldDB" id="A0A2H0RAS1"/>
<reference evidence="1 2" key="1">
    <citation type="submission" date="2017-09" db="EMBL/GenBank/DDBJ databases">
        <title>Depth-based differentiation of microbial function through sediment-hosted aquifers and enrichment of novel symbionts in the deep terrestrial subsurface.</title>
        <authorList>
            <person name="Probst A.J."/>
            <person name="Ladd B."/>
            <person name="Jarett J.K."/>
            <person name="Geller-Mcgrath D.E."/>
            <person name="Sieber C.M."/>
            <person name="Emerson J.B."/>
            <person name="Anantharaman K."/>
            <person name="Thomas B.C."/>
            <person name="Malmstrom R."/>
            <person name="Stieglmeier M."/>
            <person name="Klingl A."/>
            <person name="Woyke T."/>
            <person name="Ryan C.M."/>
            <person name="Banfield J.F."/>
        </authorList>
    </citation>
    <scope>NUCLEOTIDE SEQUENCE [LARGE SCALE GENOMIC DNA]</scope>
    <source>
        <strain evidence="1">CG10_big_fil_rev_8_21_14_0_10_32_10</strain>
    </source>
</reference>